<reference evidence="1" key="1">
    <citation type="submission" date="2022-04" db="EMBL/GenBank/DDBJ databases">
        <title>Chromosome-scale genome assembly of Holotrichia oblita Faldermann.</title>
        <authorList>
            <person name="Rongchong L."/>
        </authorList>
    </citation>
    <scope>NUCLEOTIDE SEQUENCE</scope>
    <source>
        <strain evidence="1">81SQS9</strain>
    </source>
</reference>
<comment type="caution">
    <text evidence="1">The sequence shown here is derived from an EMBL/GenBank/DDBJ whole genome shotgun (WGS) entry which is preliminary data.</text>
</comment>
<evidence type="ECO:0000313" key="1">
    <source>
        <dbReference type="EMBL" id="KAI4466135.1"/>
    </source>
</evidence>
<keyword evidence="2" id="KW-1185">Reference proteome</keyword>
<name>A0ACB9THG4_HOLOL</name>
<protein>
    <submittedName>
        <fullName evidence="1">Btb domain transcription factor</fullName>
    </submittedName>
</protein>
<dbReference type="Proteomes" id="UP001056778">
    <property type="component" value="Chromosome 3"/>
</dbReference>
<evidence type="ECO:0000313" key="2">
    <source>
        <dbReference type="Proteomes" id="UP001056778"/>
    </source>
</evidence>
<gene>
    <name evidence="1" type="ORF">MML48_3g00005955</name>
</gene>
<dbReference type="EMBL" id="CM043017">
    <property type="protein sequence ID" value="KAI4466135.1"/>
    <property type="molecule type" value="Genomic_DNA"/>
</dbReference>
<proteinExistence type="predicted"/>
<accession>A0ACB9THG4</accession>
<sequence>MPMIWMYKHAPPTLKSMRLCFPLCGHSDLLADRVFGRLEKILRAHSILEFPEKYWDIYSQFGDVRKLGQDLNKVSAISDAKRLLFKRTAAGGVCPTLLKKGKKLEMIILPKVPLNRQIKDRSERQGKCFVDNMPDNCWYYRVMEKHDEQLTTRLLENIKRSRAEVSIAVRTKLILAMILLPGSSPSFDCEECSESGTSLDDISEEHFTSDIDGPLAKIAEVEKKIRKGHFYLVSFPGNKGPIIMFSLF</sequence>
<organism evidence="1 2">
    <name type="scientific">Holotrichia oblita</name>
    <name type="common">Chafer beetle</name>
    <dbReference type="NCBI Taxonomy" id="644536"/>
    <lineage>
        <taxon>Eukaryota</taxon>
        <taxon>Metazoa</taxon>
        <taxon>Ecdysozoa</taxon>
        <taxon>Arthropoda</taxon>
        <taxon>Hexapoda</taxon>
        <taxon>Insecta</taxon>
        <taxon>Pterygota</taxon>
        <taxon>Neoptera</taxon>
        <taxon>Endopterygota</taxon>
        <taxon>Coleoptera</taxon>
        <taxon>Polyphaga</taxon>
        <taxon>Scarabaeiformia</taxon>
        <taxon>Scarabaeidae</taxon>
        <taxon>Melolonthinae</taxon>
        <taxon>Holotrichia</taxon>
    </lineage>
</organism>